<reference evidence="2 3" key="1">
    <citation type="submission" date="2016-10" db="EMBL/GenBank/DDBJ databases">
        <authorList>
            <person name="Varghese N."/>
            <person name="Submissions S."/>
        </authorList>
    </citation>
    <scope>NUCLEOTIDE SEQUENCE [LARGE SCALE GENOMIC DNA]</scope>
    <source>
        <strain evidence="2 3">BS2771</strain>
    </source>
</reference>
<protein>
    <submittedName>
        <fullName evidence="1">Uncharacterized protein</fullName>
    </submittedName>
</protein>
<keyword evidence="3" id="KW-1185">Reference proteome</keyword>
<sequence>MPVTTVGNILTRAKKILQEVTSNGTRWANTELLDWLNEGYAAICNIKPNASSVTAEMTCALGTRQTIPEGGLRLLEVVRNITATGGGLSVILTTRGAIDSTRRRWHGEPPAEEIEQYIFEEAAPRQFYVYPPAMATSKLEIIYSSVPSPHDQAMAKDDAADKIRLDDSFAPVLLDYILSRAYAKDAQHAANLNRSTMHYQMFQTGLGMKVQADRMAGPMPALPVQQEPQQ</sequence>
<evidence type="ECO:0000313" key="4">
    <source>
        <dbReference type="Proteomes" id="UP000325296"/>
    </source>
</evidence>
<dbReference type="EMBL" id="LT629800">
    <property type="protein sequence ID" value="SDU90786.1"/>
    <property type="molecule type" value="Genomic_DNA"/>
</dbReference>
<accession>A0A5B2UJM0</accession>
<dbReference type="Pfam" id="PF24175">
    <property type="entry name" value="SU10_adaptor"/>
    <property type="match status" value="1"/>
</dbReference>
<dbReference type="OrthoDB" id="9132369at2"/>
<dbReference type="AlphaFoldDB" id="A0A5B2UJM0"/>
<dbReference type="Proteomes" id="UP000325296">
    <property type="component" value="Unassembled WGS sequence"/>
</dbReference>
<evidence type="ECO:0000313" key="1">
    <source>
        <dbReference type="EMBL" id="KAA2226741.1"/>
    </source>
</evidence>
<proteinExistence type="predicted"/>
<name>A0A5B2UJM0_9PSED</name>
<organism evidence="1 4">
    <name type="scientific">Pseudomonas brenneri</name>
    <dbReference type="NCBI Taxonomy" id="129817"/>
    <lineage>
        <taxon>Bacteria</taxon>
        <taxon>Pseudomonadati</taxon>
        <taxon>Pseudomonadota</taxon>
        <taxon>Gammaproteobacteria</taxon>
        <taxon>Pseudomonadales</taxon>
        <taxon>Pseudomonadaceae</taxon>
        <taxon>Pseudomonas</taxon>
    </lineage>
</organism>
<dbReference type="InterPro" id="IPR056209">
    <property type="entry name" value="SU10_adaptor"/>
</dbReference>
<dbReference type="EMBL" id="VUOL01000019">
    <property type="protein sequence ID" value="KAA2226741.1"/>
    <property type="molecule type" value="Genomic_DNA"/>
</dbReference>
<evidence type="ECO:0000313" key="3">
    <source>
        <dbReference type="Proteomes" id="UP000199620"/>
    </source>
</evidence>
<reference evidence="1 4" key="2">
    <citation type="submission" date="2019-09" db="EMBL/GenBank/DDBJ databases">
        <title>Draft genome sequence of Pseudomonas brenneri CCUG 51514(T).</title>
        <authorList>
            <person name="Tunovic T."/>
            <person name="Pineiro-Iglesias B."/>
            <person name="Unosson C."/>
            <person name="Inganas E."/>
            <person name="Ohlen M."/>
            <person name="Cardew S."/>
            <person name="Jensie-Markopoulos S."/>
            <person name="Salva-Serra F."/>
            <person name="Jaen-Luchoro D."/>
            <person name="Svensson-Stadler L."/>
            <person name="Chun J."/>
            <person name="Moore E."/>
        </authorList>
    </citation>
    <scope>NUCLEOTIDE SEQUENCE [LARGE SCALE GENOMIC DNA]</scope>
    <source>
        <strain evidence="1 4">CCUG 51514</strain>
    </source>
</reference>
<dbReference type="Proteomes" id="UP000199620">
    <property type="component" value="Chromosome I"/>
</dbReference>
<evidence type="ECO:0000313" key="2">
    <source>
        <dbReference type="EMBL" id="SDU90786.1"/>
    </source>
</evidence>
<dbReference type="RefSeq" id="WP_090290948.1">
    <property type="nucleotide sequence ID" value="NZ_BMNU01000015.1"/>
</dbReference>
<gene>
    <name evidence="1" type="ORF">F1720_25030</name>
    <name evidence="2" type="ORF">SAMN04490181_1361</name>
</gene>